<dbReference type="PROSITE" id="PS51257">
    <property type="entry name" value="PROKAR_LIPOPROTEIN"/>
    <property type="match status" value="1"/>
</dbReference>
<comment type="caution">
    <text evidence="1">The sequence shown here is derived from an EMBL/GenBank/DDBJ whole genome shotgun (WGS) entry which is preliminary data.</text>
</comment>
<sequence>MRRSWLFGLAGIFSALWLMVACGVPDQHSNRADQTTPTSAQTSPLTIVITTSANLQAASLTNPLVLTQTEPLVWLALAKKDPAISALLPAEVGVEEGIYPAQLLSINGLGQQTTITIETYGLIDREQGLPLPIYVPNPLHDKPFSARVFTDHAEISWQIDAQFSPKLDYVAVRSLKVGESTSSDTTRLELTNLQTGVTSYIGEVATDFRVQHYFIGWSDSGIYEISGRHSSSIHRFDPSSPESNTKEGYWNVGGEGGFDDYFIDIQHGLLAFAKAGEKSMVGIKHLQTNTDLVVEPANDTVKIDHLSISPDGRYLAYLYHPTRTEDIDPTPGNIRLYSIEQQRALGELAIEVNPDTVREKLTHYISAVDGTMLLWSTDSQYLLALTCDPQTPWKWNQSRATATCDEASPIKQQRHALVFRIADQQQLADIVLPARTGSIKLIRPNLLAMIAYVKGEALLIFCDLTTGQQTLPLALGKVVPLIVYPR</sequence>
<gene>
    <name evidence="1" type="ORF">SE18_06970</name>
</gene>
<dbReference type="RefSeq" id="WP_054533711.1">
    <property type="nucleotide sequence ID" value="NZ_LGKP01000012.1"/>
</dbReference>
<dbReference type="EMBL" id="LGKP01000012">
    <property type="protein sequence ID" value="KPL90349.1"/>
    <property type="molecule type" value="Genomic_DNA"/>
</dbReference>
<dbReference type="AlphaFoldDB" id="A0A0P6XZI8"/>
<dbReference type="OrthoDB" id="9801421at2"/>
<keyword evidence="2" id="KW-1185">Reference proteome</keyword>
<reference evidence="1 2" key="1">
    <citation type="submission" date="2015-07" db="EMBL/GenBank/DDBJ databases">
        <title>Whole genome sequence of Herpetosiphon geysericola DSM 7119.</title>
        <authorList>
            <person name="Hemp J."/>
            <person name="Ward L.M."/>
            <person name="Pace L.A."/>
            <person name="Fischer W.W."/>
        </authorList>
    </citation>
    <scope>NUCLEOTIDE SEQUENCE [LARGE SCALE GENOMIC DNA]</scope>
    <source>
        <strain evidence="1 2">DSM 7119</strain>
    </source>
</reference>
<protein>
    <submittedName>
        <fullName evidence="1">Uncharacterized protein</fullName>
    </submittedName>
</protein>
<evidence type="ECO:0000313" key="2">
    <source>
        <dbReference type="Proteomes" id="UP000050277"/>
    </source>
</evidence>
<dbReference type="SUPFAM" id="SSF82171">
    <property type="entry name" value="DPP6 N-terminal domain-like"/>
    <property type="match status" value="1"/>
</dbReference>
<proteinExistence type="predicted"/>
<accession>A0A0P6XZI8</accession>
<evidence type="ECO:0000313" key="1">
    <source>
        <dbReference type="EMBL" id="KPL90349.1"/>
    </source>
</evidence>
<name>A0A0P6XZI8_9CHLR</name>
<organism evidence="1 2">
    <name type="scientific">Herpetosiphon geysericola</name>
    <dbReference type="NCBI Taxonomy" id="70996"/>
    <lineage>
        <taxon>Bacteria</taxon>
        <taxon>Bacillati</taxon>
        <taxon>Chloroflexota</taxon>
        <taxon>Chloroflexia</taxon>
        <taxon>Herpetosiphonales</taxon>
        <taxon>Herpetosiphonaceae</taxon>
        <taxon>Herpetosiphon</taxon>
    </lineage>
</organism>
<dbReference type="Proteomes" id="UP000050277">
    <property type="component" value="Unassembled WGS sequence"/>
</dbReference>